<dbReference type="EMBL" id="UYJE01000975">
    <property type="protein sequence ID" value="VDH98082.1"/>
    <property type="molecule type" value="Genomic_DNA"/>
</dbReference>
<evidence type="ECO:0000313" key="1">
    <source>
        <dbReference type="EMBL" id="VDH98082.1"/>
    </source>
</evidence>
<evidence type="ECO:0000313" key="2">
    <source>
        <dbReference type="Proteomes" id="UP000596742"/>
    </source>
</evidence>
<gene>
    <name evidence="1" type="ORF">MGAL_10B071885</name>
</gene>
<reference evidence="1" key="1">
    <citation type="submission" date="2018-11" db="EMBL/GenBank/DDBJ databases">
        <authorList>
            <person name="Alioto T."/>
            <person name="Alioto T."/>
        </authorList>
    </citation>
    <scope>NUCLEOTIDE SEQUENCE</scope>
</reference>
<comment type="caution">
    <text evidence="1">The sequence shown here is derived from an EMBL/GenBank/DDBJ whole genome shotgun (WGS) entry which is preliminary data.</text>
</comment>
<evidence type="ECO:0008006" key="3">
    <source>
        <dbReference type="Google" id="ProtNLM"/>
    </source>
</evidence>
<proteinExistence type="predicted"/>
<keyword evidence="2" id="KW-1185">Reference proteome</keyword>
<name>A0A8B6C0X1_MYTGA</name>
<dbReference type="Proteomes" id="UP000596742">
    <property type="component" value="Unassembled WGS sequence"/>
</dbReference>
<accession>A0A8B6C0X1</accession>
<dbReference type="OrthoDB" id="6140065at2759"/>
<protein>
    <recommendedName>
        <fullName evidence="3">Retrotransposon gag domain-containing protein</fullName>
    </recommendedName>
</protein>
<sequence length="129" mass="14715">MPLNRPTNYVLRSAGLTDLEPITEENNQQEVAVEIKVHQQNQQPIMNNAAEAVESNEQACNALKFYLEGSSKLWYEGITDEIQNDFDALQAALIERFKNADEDDDILLAQLPTEKAVEYLDRIQIKARH</sequence>
<organism evidence="1 2">
    <name type="scientific">Mytilus galloprovincialis</name>
    <name type="common">Mediterranean mussel</name>
    <dbReference type="NCBI Taxonomy" id="29158"/>
    <lineage>
        <taxon>Eukaryota</taxon>
        <taxon>Metazoa</taxon>
        <taxon>Spiralia</taxon>
        <taxon>Lophotrochozoa</taxon>
        <taxon>Mollusca</taxon>
        <taxon>Bivalvia</taxon>
        <taxon>Autobranchia</taxon>
        <taxon>Pteriomorphia</taxon>
        <taxon>Mytilida</taxon>
        <taxon>Mytiloidea</taxon>
        <taxon>Mytilidae</taxon>
        <taxon>Mytilinae</taxon>
        <taxon>Mytilus</taxon>
    </lineage>
</organism>
<dbReference type="AlphaFoldDB" id="A0A8B6C0X1"/>